<dbReference type="AlphaFoldDB" id="A0AAV3XP58"/>
<proteinExistence type="predicted"/>
<sequence length="77" mass="8834">MITESADNTPSKLINQWWNMPPLWLRGLIVIFANQVAKMNASSLIRSNVFILVRSWILNLSRVFRDLQIGDIPTPIV</sequence>
<name>A0AAV3XP58_9CYAN</name>
<evidence type="ECO:0008006" key="3">
    <source>
        <dbReference type="Google" id="ProtNLM"/>
    </source>
</evidence>
<dbReference type="RefSeq" id="WP_226592258.1">
    <property type="nucleotide sequence ID" value="NZ_BLAY01000222.1"/>
</dbReference>
<comment type="caution">
    <text evidence="1">The sequence shown here is derived from an EMBL/GenBank/DDBJ whole genome shotgun (WGS) entry which is preliminary data.</text>
</comment>
<organism evidence="1 2">
    <name type="scientific">Microseira wollei NIES-4236</name>
    <dbReference type="NCBI Taxonomy" id="2530354"/>
    <lineage>
        <taxon>Bacteria</taxon>
        <taxon>Bacillati</taxon>
        <taxon>Cyanobacteriota</taxon>
        <taxon>Cyanophyceae</taxon>
        <taxon>Oscillatoriophycideae</taxon>
        <taxon>Aerosakkonematales</taxon>
        <taxon>Aerosakkonemataceae</taxon>
        <taxon>Microseira</taxon>
    </lineage>
</organism>
<protein>
    <recommendedName>
        <fullName evidence="3">Transposase</fullName>
    </recommendedName>
</protein>
<reference evidence="1" key="1">
    <citation type="submission" date="2019-10" db="EMBL/GenBank/DDBJ databases">
        <title>Draft genome sequece of Microseira wollei NIES-4236.</title>
        <authorList>
            <person name="Yamaguchi H."/>
            <person name="Suzuki S."/>
            <person name="Kawachi M."/>
        </authorList>
    </citation>
    <scope>NUCLEOTIDE SEQUENCE</scope>
    <source>
        <strain evidence="1">NIES-4236</strain>
    </source>
</reference>
<accession>A0AAV3XP58</accession>
<evidence type="ECO:0000313" key="1">
    <source>
        <dbReference type="EMBL" id="GET43438.1"/>
    </source>
</evidence>
<evidence type="ECO:0000313" key="2">
    <source>
        <dbReference type="Proteomes" id="UP001050975"/>
    </source>
</evidence>
<gene>
    <name evidence="1" type="ORF">MiSe_82610</name>
</gene>
<dbReference type="EMBL" id="BLAY01000222">
    <property type="protein sequence ID" value="GET43438.1"/>
    <property type="molecule type" value="Genomic_DNA"/>
</dbReference>
<keyword evidence="2" id="KW-1185">Reference proteome</keyword>
<dbReference type="Proteomes" id="UP001050975">
    <property type="component" value="Unassembled WGS sequence"/>
</dbReference>